<feature type="non-terminal residue" evidence="1">
    <location>
        <position position="1"/>
    </location>
</feature>
<dbReference type="AlphaFoldDB" id="A0A5C3NZI8"/>
<evidence type="ECO:0000313" key="2">
    <source>
        <dbReference type="Proteomes" id="UP000308197"/>
    </source>
</evidence>
<feature type="non-terminal residue" evidence="1">
    <location>
        <position position="116"/>
    </location>
</feature>
<accession>A0A5C3NZI8</accession>
<gene>
    <name evidence="1" type="ORF">K466DRAFT_457624</name>
</gene>
<dbReference type="InParanoid" id="A0A5C3NZI8"/>
<proteinExistence type="predicted"/>
<evidence type="ECO:0000313" key="1">
    <source>
        <dbReference type="EMBL" id="TFK82764.1"/>
    </source>
</evidence>
<organism evidence="1 2">
    <name type="scientific">Polyporus arcularius HHB13444</name>
    <dbReference type="NCBI Taxonomy" id="1314778"/>
    <lineage>
        <taxon>Eukaryota</taxon>
        <taxon>Fungi</taxon>
        <taxon>Dikarya</taxon>
        <taxon>Basidiomycota</taxon>
        <taxon>Agaricomycotina</taxon>
        <taxon>Agaricomycetes</taxon>
        <taxon>Polyporales</taxon>
        <taxon>Polyporaceae</taxon>
        <taxon>Polyporus</taxon>
    </lineage>
</organism>
<name>A0A5C3NZI8_9APHY</name>
<protein>
    <submittedName>
        <fullName evidence="1">Uncharacterized protein</fullName>
    </submittedName>
</protein>
<dbReference type="EMBL" id="ML211452">
    <property type="protein sequence ID" value="TFK82764.1"/>
    <property type="molecule type" value="Genomic_DNA"/>
</dbReference>
<sequence>DDRNTENRAKGKKEPNHVFKFLTNARGEIVSDSRVSQFRSTSRSYWNGLKNTKNAPRTWKNKNTTAIQDDYYLHMRQKFPEFTLADGDWKLELFAIPTYPQWYRSRKAEIEAEDGV</sequence>
<keyword evidence="2" id="KW-1185">Reference proteome</keyword>
<reference evidence="1 2" key="1">
    <citation type="journal article" date="2019" name="Nat. Ecol. Evol.">
        <title>Megaphylogeny resolves global patterns of mushroom evolution.</title>
        <authorList>
            <person name="Varga T."/>
            <person name="Krizsan K."/>
            <person name="Foldi C."/>
            <person name="Dima B."/>
            <person name="Sanchez-Garcia M."/>
            <person name="Sanchez-Ramirez S."/>
            <person name="Szollosi G.J."/>
            <person name="Szarkandi J.G."/>
            <person name="Papp V."/>
            <person name="Albert L."/>
            <person name="Andreopoulos W."/>
            <person name="Angelini C."/>
            <person name="Antonin V."/>
            <person name="Barry K.W."/>
            <person name="Bougher N.L."/>
            <person name="Buchanan P."/>
            <person name="Buyck B."/>
            <person name="Bense V."/>
            <person name="Catcheside P."/>
            <person name="Chovatia M."/>
            <person name="Cooper J."/>
            <person name="Damon W."/>
            <person name="Desjardin D."/>
            <person name="Finy P."/>
            <person name="Geml J."/>
            <person name="Haridas S."/>
            <person name="Hughes K."/>
            <person name="Justo A."/>
            <person name="Karasinski D."/>
            <person name="Kautmanova I."/>
            <person name="Kiss B."/>
            <person name="Kocsube S."/>
            <person name="Kotiranta H."/>
            <person name="LaButti K.M."/>
            <person name="Lechner B.E."/>
            <person name="Liimatainen K."/>
            <person name="Lipzen A."/>
            <person name="Lukacs Z."/>
            <person name="Mihaltcheva S."/>
            <person name="Morgado L.N."/>
            <person name="Niskanen T."/>
            <person name="Noordeloos M.E."/>
            <person name="Ohm R.A."/>
            <person name="Ortiz-Santana B."/>
            <person name="Ovrebo C."/>
            <person name="Racz N."/>
            <person name="Riley R."/>
            <person name="Savchenko A."/>
            <person name="Shiryaev A."/>
            <person name="Soop K."/>
            <person name="Spirin V."/>
            <person name="Szebenyi C."/>
            <person name="Tomsovsky M."/>
            <person name="Tulloss R.E."/>
            <person name="Uehling J."/>
            <person name="Grigoriev I.V."/>
            <person name="Vagvolgyi C."/>
            <person name="Papp T."/>
            <person name="Martin F.M."/>
            <person name="Miettinen O."/>
            <person name="Hibbett D.S."/>
            <person name="Nagy L.G."/>
        </authorList>
    </citation>
    <scope>NUCLEOTIDE SEQUENCE [LARGE SCALE GENOMIC DNA]</scope>
    <source>
        <strain evidence="1 2">HHB13444</strain>
    </source>
</reference>
<dbReference type="Proteomes" id="UP000308197">
    <property type="component" value="Unassembled WGS sequence"/>
</dbReference>